<feature type="compositionally biased region" description="Basic and acidic residues" evidence="1">
    <location>
        <begin position="37"/>
        <end position="52"/>
    </location>
</feature>
<gene>
    <name evidence="2" type="ORF">ElyMa_006599600</name>
</gene>
<accession>A0AAV4IIT3</accession>
<keyword evidence="3" id="KW-1185">Reference proteome</keyword>
<evidence type="ECO:0000313" key="3">
    <source>
        <dbReference type="Proteomes" id="UP000762676"/>
    </source>
</evidence>
<reference evidence="2 3" key="1">
    <citation type="journal article" date="2021" name="Elife">
        <title>Chloroplast acquisition without the gene transfer in kleptoplastic sea slugs, Plakobranchus ocellatus.</title>
        <authorList>
            <person name="Maeda T."/>
            <person name="Takahashi S."/>
            <person name="Yoshida T."/>
            <person name="Shimamura S."/>
            <person name="Takaki Y."/>
            <person name="Nagai Y."/>
            <person name="Toyoda A."/>
            <person name="Suzuki Y."/>
            <person name="Arimoto A."/>
            <person name="Ishii H."/>
            <person name="Satoh N."/>
            <person name="Nishiyama T."/>
            <person name="Hasebe M."/>
            <person name="Maruyama T."/>
            <person name="Minagawa J."/>
            <person name="Obokata J."/>
            <person name="Shigenobu S."/>
        </authorList>
    </citation>
    <scope>NUCLEOTIDE SEQUENCE [LARGE SCALE GENOMIC DNA]</scope>
</reference>
<sequence>MASARSSLSMSERYKVCRKLRRQQIESYLNFLEKEEQAEKEKYAKDKPVKDDRKRKKKEEKKGKKQKRKATTEDCSSTQGVSFSLDLRLQSCVEEQDEKGSKISEHLGKFMPVFVLFVRCNLYLIKMRNELKHRFF</sequence>
<proteinExistence type="predicted"/>
<evidence type="ECO:0000313" key="2">
    <source>
        <dbReference type="EMBL" id="GFS08607.1"/>
    </source>
</evidence>
<feature type="compositionally biased region" description="Basic residues" evidence="1">
    <location>
        <begin position="53"/>
        <end position="69"/>
    </location>
</feature>
<feature type="region of interest" description="Disordered" evidence="1">
    <location>
        <begin position="37"/>
        <end position="79"/>
    </location>
</feature>
<name>A0AAV4IIT3_9GAST</name>
<organism evidence="2 3">
    <name type="scientific">Elysia marginata</name>
    <dbReference type="NCBI Taxonomy" id="1093978"/>
    <lineage>
        <taxon>Eukaryota</taxon>
        <taxon>Metazoa</taxon>
        <taxon>Spiralia</taxon>
        <taxon>Lophotrochozoa</taxon>
        <taxon>Mollusca</taxon>
        <taxon>Gastropoda</taxon>
        <taxon>Heterobranchia</taxon>
        <taxon>Euthyneura</taxon>
        <taxon>Panpulmonata</taxon>
        <taxon>Sacoglossa</taxon>
        <taxon>Placobranchoidea</taxon>
        <taxon>Plakobranchidae</taxon>
        <taxon>Elysia</taxon>
    </lineage>
</organism>
<dbReference type="EMBL" id="BMAT01013258">
    <property type="protein sequence ID" value="GFS08607.1"/>
    <property type="molecule type" value="Genomic_DNA"/>
</dbReference>
<dbReference type="Proteomes" id="UP000762676">
    <property type="component" value="Unassembled WGS sequence"/>
</dbReference>
<dbReference type="AlphaFoldDB" id="A0AAV4IIT3"/>
<protein>
    <submittedName>
        <fullName evidence="2">Uncharacterized protein</fullName>
    </submittedName>
</protein>
<evidence type="ECO:0000256" key="1">
    <source>
        <dbReference type="SAM" id="MobiDB-lite"/>
    </source>
</evidence>
<comment type="caution">
    <text evidence="2">The sequence shown here is derived from an EMBL/GenBank/DDBJ whole genome shotgun (WGS) entry which is preliminary data.</text>
</comment>